<evidence type="ECO:0000256" key="2">
    <source>
        <dbReference type="SAM" id="Phobius"/>
    </source>
</evidence>
<dbReference type="Proteomes" id="UP001304970">
    <property type="component" value="Chromosome"/>
</dbReference>
<evidence type="ECO:0000313" key="4">
    <source>
        <dbReference type="EMBL" id="WNY27827.1"/>
    </source>
</evidence>
<name>A0AA96VK25_9EURY</name>
<dbReference type="InterPro" id="IPR056823">
    <property type="entry name" value="TEN-like_YD-shell"/>
</dbReference>
<keyword evidence="5" id="KW-1185">Reference proteome</keyword>
<evidence type="ECO:0000259" key="3">
    <source>
        <dbReference type="Pfam" id="PF25023"/>
    </source>
</evidence>
<keyword evidence="2" id="KW-0812">Transmembrane</keyword>
<proteinExistence type="predicted"/>
<dbReference type="InterPro" id="IPR022385">
    <property type="entry name" value="Rhs_assc_core"/>
</dbReference>
<dbReference type="AlphaFoldDB" id="A0AA96VK25"/>
<gene>
    <name evidence="4" type="ORF">MsAm2_16410</name>
</gene>
<dbReference type="Gene3D" id="2.180.10.10">
    <property type="entry name" value="RHS repeat-associated core"/>
    <property type="match status" value="1"/>
</dbReference>
<organism evidence="4 5">
    <name type="scientific">Methanolapillus ohkumae</name>
    <dbReference type="NCBI Taxonomy" id="3028298"/>
    <lineage>
        <taxon>Archaea</taxon>
        <taxon>Methanobacteriati</taxon>
        <taxon>Methanobacteriota</taxon>
        <taxon>Stenosarchaea group</taxon>
        <taxon>Methanomicrobia</taxon>
        <taxon>Methanosarcinales</taxon>
        <taxon>Methanosarcinaceae</taxon>
        <taxon>Methanolapillus</taxon>
    </lineage>
</organism>
<feature type="domain" description="Teneurin-like YD-shell" evidence="3">
    <location>
        <begin position="95"/>
        <end position="346"/>
    </location>
</feature>
<keyword evidence="2" id="KW-0472">Membrane</keyword>
<dbReference type="NCBIfam" id="TIGR03696">
    <property type="entry name" value="Rhs_assc_core"/>
    <property type="match status" value="1"/>
</dbReference>
<protein>
    <recommendedName>
        <fullName evidence="3">Teneurin-like YD-shell domain-containing protein</fullName>
    </recommendedName>
</protein>
<dbReference type="EMBL" id="CP131061">
    <property type="protein sequence ID" value="WNY27827.1"/>
    <property type="molecule type" value="Genomic_DNA"/>
</dbReference>
<keyword evidence="1" id="KW-0677">Repeat</keyword>
<dbReference type="PANTHER" id="PTHR32305">
    <property type="match status" value="1"/>
</dbReference>
<dbReference type="Pfam" id="PF25023">
    <property type="entry name" value="TEN_YD-shell"/>
    <property type="match status" value="1"/>
</dbReference>
<keyword evidence="2" id="KW-1133">Transmembrane helix</keyword>
<accession>A0AA96VK25</accession>
<reference evidence="4 5" key="1">
    <citation type="submission" date="2023-07" db="EMBL/GenBank/DDBJ databases">
        <title>Closed genome sequence of Methanosarcinaceae archaeon Am2.</title>
        <authorList>
            <person name="Poehlein A."/>
            <person name="Protasov E."/>
            <person name="Platt K."/>
            <person name="Reeh H."/>
            <person name="Daniel R."/>
            <person name="Brune A."/>
        </authorList>
    </citation>
    <scope>NUCLEOTIDE SEQUENCE [LARGE SCALE GENOMIC DNA]</scope>
    <source>
        <strain evidence="4 5">Am2</strain>
    </source>
</reference>
<evidence type="ECO:0000256" key="1">
    <source>
        <dbReference type="ARBA" id="ARBA00022737"/>
    </source>
</evidence>
<dbReference type="PANTHER" id="PTHR32305:SF15">
    <property type="entry name" value="PROTEIN RHSA-RELATED"/>
    <property type="match status" value="1"/>
</dbReference>
<feature type="transmembrane region" description="Helical" evidence="2">
    <location>
        <begin position="359"/>
        <end position="383"/>
    </location>
</feature>
<dbReference type="InterPro" id="IPR050708">
    <property type="entry name" value="T6SS_VgrG/RHS"/>
</dbReference>
<sequence length="567" mass="62545">MDRITQKTLPNGEIIRYNYNNQALLSSIPGVIDNIEYNSMNLMTKKEFANGVTTDLTYDDWTMRLKNINTPELQDMDYSFDEKGNIIGIADHIVEETQQFAYDDLDRLISAGSETYTQKFVYNPLGSILAHQNGADITLFEYGNGAGIHAPTKVGDSDLIYDANGNLIEDATFLYVYNDANHLKEVQKKSEDNRIVAEFFYDESGNRVKKIEEGIVSYYVSDDYDIEDNVETVYYFANDNRVSKKSADGQFWYLDDHLGSTSVMIDEEGELVERTLYYPFGSYREGGEAEKYTFTGKEFDSEIGLYYYGARYYNSETFVFTQADSIIPDVYNPQALNRYSYCLNNPLKYEDPSGHAYQYAGLLAGVAIFTAACALVGAGVYGYQSYKEQKNTEGDTLSKAITVGKEATKGAIIGGSAGLVISGTAAVGIASATTGITLGGVLIVTSSSLSVGTGMFTRGATALIDKQNLSVITKTTFDIDCMVTDAVHGSYSPFVESGLGITASTTSNKVDVVSSLNSGANILKTEFGDPAHDQLNQVSNSAKSKWEPHKESFQNKIDKFKKKYNLN</sequence>
<evidence type="ECO:0000313" key="5">
    <source>
        <dbReference type="Proteomes" id="UP001304970"/>
    </source>
</evidence>